<keyword evidence="3" id="KW-1185">Reference proteome</keyword>
<evidence type="ECO:0000313" key="3">
    <source>
        <dbReference type="Proteomes" id="UP000028682"/>
    </source>
</evidence>
<feature type="compositionally biased region" description="Basic residues" evidence="1">
    <location>
        <begin position="41"/>
        <end position="52"/>
    </location>
</feature>
<gene>
    <name evidence="2" type="ORF">SLIV_06470</name>
</gene>
<reference evidence="3" key="1">
    <citation type="submission" date="2014-08" db="EMBL/GenBank/DDBJ databases">
        <title>Complete genome sequence of Streptomyces lividans TK24.</title>
        <authorList>
            <consortium name="StrepSynth"/>
            <person name="Ruckert C."/>
            <person name="Fridjonson O.H."/>
            <person name="Lambert C."/>
            <person name="van Wezel G.P."/>
            <person name="Bernaerts K."/>
            <person name="Anne J."/>
            <person name="Economou A."/>
            <person name="Kalinowski J."/>
        </authorList>
    </citation>
    <scope>NUCLEOTIDE SEQUENCE [LARGE SCALE GENOMIC DNA]</scope>
    <source>
        <strain evidence="3">TK24</strain>
    </source>
</reference>
<proteinExistence type="predicted"/>
<protein>
    <submittedName>
        <fullName evidence="2">Uncharacterized protein</fullName>
    </submittedName>
</protein>
<feature type="compositionally biased region" description="Low complexity" evidence="1">
    <location>
        <begin position="210"/>
        <end position="220"/>
    </location>
</feature>
<feature type="region of interest" description="Disordered" evidence="1">
    <location>
        <begin position="108"/>
        <end position="148"/>
    </location>
</feature>
<feature type="region of interest" description="Disordered" evidence="1">
    <location>
        <begin position="36"/>
        <end position="87"/>
    </location>
</feature>
<evidence type="ECO:0000313" key="2">
    <source>
        <dbReference type="EMBL" id="AIJ12309.1"/>
    </source>
</evidence>
<name>A0ABM5QWU0_STRLI</name>
<feature type="region of interest" description="Disordered" evidence="1">
    <location>
        <begin position="201"/>
        <end position="223"/>
    </location>
</feature>
<organism evidence="2 3">
    <name type="scientific">Streptomyces lividans TK24</name>
    <dbReference type="NCBI Taxonomy" id="457428"/>
    <lineage>
        <taxon>Bacteria</taxon>
        <taxon>Bacillati</taxon>
        <taxon>Actinomycetota</taxon>
        <taxon>Actinomycetes</taxon>
        <taxon>Kitasatosporales</taxon>
        <taxon>Streptomycetaceae</taxon>
        <taxon>Streptomyces</taxon>
    </lineage>
</organism>
<dbReference type="EMBL" id="CP009124">
    <property type="protein sequence ID" value="AIJ12309.1"/>
    <property type="molecule type" value="Genomic_DNA"/>
</dbReference>
<evidence type="ECO:0000256" key="1">
    <source>
        <dbReference type="SAM" id="MobiDB-lite"/>
    </source>
</evidence>
<sequence>MGTRPVARWQAASRNGSRQARDWTLRLKVSRVRLPSGTALHTRRTLRVPRGRRTGDHGTDRASGAGRGRITHRGDKRPVRSGGRPTHGAHIAALHAWAAWNAPLPAPTDPYEDGVAHSSPRGTADGDREDPADGDLEPNPPVPRSSTAPALRLFGLSSKRCQERAAQIAFLACPGAGQAFHMPRRVPEAILVPAAGRHLPRFPGTRKIPRPATAAARSPPEGGVTMRCRSACSGAPVILIPLSAKMGVRPAPPLNVPFSRWLCPGPWA</sequence>
<dbReference type="Proteomes" id="UP000028682">
    <property type="component" value="Chromosome"/>
</dbReference>
<accession>A0ABM5QWU0</accession>